<dbReference type="AlphaFoldDB" id="A0A1M2V8U9"/>
<gene>
    <name evidence="6" type="ORF">TRAPUB_5222</name>
</gene>
<keyword evidence="1" id="KW-0479">Metal-binding</keyword>
<protein>
    <recommendedName>
        <fullName evidence="5">AN1-type domain-containing protein</fullName>
    </recommendedName>
</protein>
<evidence type="ECO:0000256" key="2">
    <source>
        <dbReference type="ARBA" id="ARBA00022771"/>
    </source>
</evidence>
<dbReference type="EMBL" id="MNAD01001560">
    <property type="protein sequence ID" value="OJT04070.1"/>
    <property type="molecule type" value="Genomic_DNA"/>
</dbReference>
<dbReference type="InterPro" id="IPR035896">
    <property type="entry name" value="AN1-like_Znf"/>
</dbReference>
<evidence type="ECO:0000256" key="4">
    <source>
        <dbReference type="SAM" id="MobiDB-lite"/>
    </source>
</evidence>
<evidence type="ECO:0000259" key="5">
    <source>
        <dbReference type="SMART" id="SM00154"/>
    </source>
</evidence>
<feature type="compositionally biased region" description="Polar residues" evidence="4">
    <location>
        <begin position="85"/>
        <end position="109"/>
    </location>
</feature>
<dbReference type="Pfam" id="PF01428">
    <property type="entry name" value="zf-AN1"/>
    <property type="match status" value="1"/>
</dbReference>
<dbReference type="STRING" id="154538.A0A1M2V8U9"/>
<accession>A0A1M2V8U9</accession>
<evidence type="ECO:0000313" key="6">
    <source>
        <dbReference type="EMBL" id="OJT04070.1"/>
    </source>
</evidence>
<dbReference type="Proteomes" id="UP000184267">
    <property type="component" value="Unassembled WGS sequence"/>
</dbReference>
<keyword evidence="7" id="KW-1185">Reference proteome</keyword>
<feature type="domain" description="AN1-type" evidence="5">
    <location>
        <begin position="15"/>
        <end position="53"/>
    </location>
</feature>
<dbReference type="Gene3D" id="4.10.1110.10">
    <property type="entry name" value="AN1-like Zinc finger"/>
    <property type="match status" value="1"/>
</dbReference>
<dbReference type="InterPro" id="IPR000058">
    <property type="entry name" value="Znf_AN1"/>
</dbReference>
<sequence>MADSDSGLVHIGASCALPTCNMNDFLPIRCKCDQLFCRDHIQPDLHTCPLLAQDAQRGASEPSESTLEKNAAAKSLLSKHFGPSSAATTSGPSRPAASTNPKKLAQQRQLAVMKMRHKAKPADPKDTAVSVPVGERLHLKVRKAEEDPAAERILWFKKEGR</sequence>
<evidence type="ECO:0000313" key="7">
    <source>
        <dbReference type="Proteomes" id="UP000184267"/>
    </source>
</evidence>
<evidence type="ECO:0000256" key="1">
    <source>
        <dbReference type="ARBA" id="ARBA00022723"/>
    </source>
</evidence>
<keyword evidence="2" id="KW-0863">Zinc-finger</keyword>
<dbReference type="SUPFAM" id="SSF118310">
    <property type="entry name" value="AN1-like Zinc finger"/>
    <property type="match status" value="1"/>
</dbReference>
<organism evidence="6 7">
    <name type="scientific">Trametes pubescens</name>
    <name type="common">White-rot fungus</name>
    <dbReference type="NCBI Taxonomy" id="154538"/>
    <lineage>
        <taxon>Eukaryota</taxon>
        <taxon>Fungi</taxon>
        <taxon>Dikarya</taxon>
        <taxon>Basidiomycota</taxon>
        <taxon>Agaricomycotina</taxon>
        <taxon>Agaricomycetes</taxon>
        <taxon>Polyporales</taxon>
        <taxon>Polyporaceae</taxon>
        <taxon>Trametes</taxon>
    </lineage>
</organism>
<proteinExistence type="predicted"/>
<reference evidence="6 7" key="1">
    <citation type="submission" date="2016-10" db="EMBL/GenBank/DDBJ databases">
        <title>Genome sequence of the basidiomycete white-rot fungus Trametes pubescens.</title>
        <authorList>
            <person name="Makela M.R."/>
            <person name="Granchi Z."/>
            <person name="Peng M."/>
            <person name="De Vries R.P."/>
            <person name="Grigoriev I."/>
            <person name="Riley R."/>
            <person name="Hilden K."/>
        </authorList>
    </citation>
    <scope>NUCLEOTIDE SEQUENCE [LARGE SCALE GENOMIC DNA]</scope>
    <source>
        <strain evidence="6 7">FBCC735</strain>
    </source>
</reference>
<keyword evidence="3" id="KW-0862">Zinc</keyword>
<dbReference type="GO" id="GO:0008270">
    <property type="term" value="F:zinc ion binding"/>
    <property type="evidence" value="ECO:0007669"/>
    <property type="project" value="UniProtKB-KW"/>
</dbReference>
<dbReference type="SMART" id="SM00154">
    <property type="entry name" value="ZnF_AN1"/>
    <property type="match status" value="1"/>
</dbReference>
<comment type="caution">
    <text evidence="6">The sequence shown here is derived from an EMBL/GenBank/DDBJ whole genome shotgun (WGS) entry which is preliminary data.</text>
</comment>
<feature type="region of interest" description="Disordered" evidence="4">
    <location>
        <begin position="57"/>
        <end position="109"/>
    </location>
</feature>
<evidence type="ECO:0000256" key="3">
    <source>
        <dbReference type="ARBA" id="ARBA00022833"/>
    </source>
</evidence>
<name>A0A1M2V8U9_TRAPU</name>
<dbReference type="OrthoDB" id="431929at2759"/>